<keyword evidence="2" id="KW-1185">Reference proteome</keyword>
<evidence type="ECO:0000313" key="2">
    <source>
        <dbReference type="Proteomes" id="UP001056120"/>
    </source>
</evidence>
<gene>
    <name evidence="1" type="ORF">L1987_44707</name>
</gene>
<organism evidence="1 2">
    <name type="scientific">Smallanthus sonchifolius</name>
    <dbReference type="NCBI Taxonomy" id="185202"/>
    <lineage>
        <taxon>Eukaryota</taxon>
        <taxon>Viridiplantae</taxon>
        <taxon>Streptophyta</taxon>
        <taxon>Embryophyta</taxon>
        <taxon>Tracheophyta</taxon>
        <taxon>Spermatophyta</taxon>
        <taxon>Magnoliopsida</taxon>
        <taxon>eudicotyledons</taxon>
        <taxon>Gunneridae</taxon>
        <taxon>Pentapetalae</taxon>
        <taxon>asterids</taxon>
        <taxon>campanulids</taxon>
        <taxon>Asterales</taxon>
        <taxon>Asteraceae</taxon>
        <taxon>Asteroideae</taxon>
        <taxon>Heliantheae alliance</taxon>
        <taxon>Millerieae</taxon>
        <taxon>Smallanthus</taxon>
    </lineage>
</organism>
<protein>
    <submittedName>
        <fullName evidence="1">Uncharacterized protein</fullName>
    </submittedName>
</protein>
<reference evidence="2" key="1">
    <citation type="journal article" date="2022" name="Mol. Ecol. Resour.">
        <title>The genomes of chicory, endive, great burdock and yacon provide insights into Asteraceae palaeo-polyploidization history and plant inulin production.</title>
        <authorList>
            <person name="Fan W."/>
            <person name="Wang S."/>
            <person name="Wang H."/>
            <person name="Wang A."/>
            <person name="Jiang F."/>
            <person name="Liu H."/>
            <person name="Zhao H."/>
            <person name="Xu D."/>
            <person name="Zhang Y."/>
        </authorList>
    </citation>
    <scope>NUCLEOTIDE SEQUENCE [LARGE SCALE GENOMIC DNA]</scope>
    <source>
        <strain evidence="2">cv. Yunnan</strain>
    </source>
</reference>
<reference evidence="1 2" key="2">
    <citation type="journal article" date="2022" name="Mol. Ecol. Resour.">
        <title>The genomes of chicory, endive, great burdock and yacon provide insights into Asteraceae paleo-polyploidization history and plant inulin production.</title>
        <authorList>
            <person name="Fan W."/>
            <person name="Wang S."/>
            <person name="Wang H."/>
            <person name="Wang A."/>
            <person name="Jiang F."/>
            <person name="Liu H."/>
            <person name="Zhao H."/>
            <person name="Xu D."/>
            <person name="Zhang Y."/>
        </authorList>
    </citation>
    <scope>NUCLEOTIDE SEQUENCE [LARGE SCALE GENOMIC DNA]</scope>
    <source>
        <strain evidence="2">cv. Yunnan</strain>
        <tissue evidence="1">Leaves</tissue>
    </source>
</reference>
<proteinExistence type="predicted"/>
<sequence length="76" mass="8181">MGVVSLISSNGQPMRAMVEIASVFLAQVAILIVNLGENLKDSIVPVEAPALALGESIDITTALQLVLKMRTYMFYN</sequence>
<dbReference type="Proteomes" id="UP001056120">
    <property type="component" value="Linkage Group LG14"/>
</dbReference>
<evidence type="ECO:0000313" key="1">
    <source>
        <dbReference type="EMBL" id="KAI3785585.1"/>
    </source>
</evidence>
<name>A0ACB9GRH5_9ASTR</name>
<accession>A0ACB9GRH5</accession>
<dbReference type="EMBL" id="CM042031">
    <property type="protein sequence ID" value="KAI3785585.1"/>
    <property type="molecule type" value="Genomic_DNA"/>
</dbReference>
<comment type="caution">
    <text evidence="1">The sequence shown here is derived from an EMBL/GenBank/DDBJ whole genome shotgun (WGS) entry which is preliminary data.</text>
</comment>